<feature type="transmembrane region" description="Helical" evidence="8">
    <location>
        <begin position="638"/>
        <end position="659"/>
    </location>
</feature>
<feature type="compositionally biased region" description="Polar residues" evidence="7">
    <location>
        <begin position="938"/>
        <end position="948"/>
    </location>
</feature>
<feature type="compositionally biased region" description="Polar residues" evidence="7">
    <location>
        <begin position="1122"/>
        <end position="1131"/>
    </location>
</feature>
<feature type="transmembrane region" description="Helical" evidence="8">
    <location>
        <begin position="575"/>
        <end position="596"/>
    </location>
</feature>
<evidence type="ECO:0000259" key="9">
    <source>
        <dbReference type="SMART" id="SM01320"/>
    </source>
</evidence>
<dbReference type="STRING" id="1890683.A0A427XTR7"/>
<feature type="transmembrane region" description="Helical" evidence="8">
    <location>
        <begin position="423"/>
        <end position="446"/>
    </location>
</feature>
<dbReference type="OrthoDB" id="5312224at2759"/>
<keyword evidence="3 8" id="KW-0812">Transmembrane</keyword>
<feature type="transmembrane region" description="Helical" evidence="8">
    <location>
        <begin position="526"/>
        <end position="545"/>
    </location>
</feature>
<gene>
    <name evidence="10" type="ORF">EHS25_005929</name>
</gene>
<feature type="domain" description="ML-like" evidence="9">
    <location>
        <begin position="56"/>
        <end position="230"/>
    </location>
</feature>
<feature type="transmembrane region" description="Helical" evidence="8">
    <location>
        <begin position="608"/>
        <end position="626"/>
    </location>
</feature>
<feature type="compositionally biased region" description="Basic and acidic residues" evidence="7">
    <location>
        <begin position="1018"/>
        <end position="1029"/>
    </location>
</feature>
<name>A0A427XTR7_9TREE</name>
<evidence type="ECO:0000256" key="6">
    <source>
        <dbReference type="ARBA" id="ARBA00023136"/>
    </source>
</evidence>
<dbReference type="Pfam" id="PF06011">
    <property type="entry name" value="TRP"/>
    <property type="match status" value="1"/>
</dbReference>
<dbReference type="InterPro" id="IPR040241">
    <property type="entry name" value="TRP_Flc/Pkd2-like"/>
</dbReference>
<keyword evidence="4" id="KW-0732">Signal</keyword>
<reference evidence="10 11" key="1">
    <citation type="submission" date="2018-11" db="EMBL/GenBank/DDBJ databases">
        <title>Genome sequence of Saitozyma podzolica DSM 27192.</title>
        <authorList>
            <person name="Aliyu H."/>
            <person name="Gorte O."/>
            <person name="Ochsenreither K."/>
        </authorList>
    </citation>
    <scope>NUCLEOTIDE SEQUENCE [LARGE SCALE GENOMIC DNA]</scope>
    <source>
        <strain evidence="10 11">DSM 27192</strain>
    </source>
</reference>
<feature type="compositionally biased region" description="Pro residues" evidence="7">
    <location>
        <begin position="856"/>
        <end position="878"/>
    </location>
</feature>
<feature type="region of interest" description="Disordered" evidence="7">
    <location>
        <begin position="1"/>
        <end position="34"/>
    </location>
</feature>
<comment type="caution">
    <text evidence="10">The sequence shown here is derived from an EMBL/GenBank/DDBJ whole genome shotgun (WGS) entry which is preliminary data.</text>
</comment>
<feature type="compositionally biased region" description="Low complexity" evidence="7">
    <location>
        <begin position="24"/>
        <end position="34"/>
    </location>
</feature>
<evidence type="ECO:0000256" key="1">
    <source>
        <dbReference type="ARBA" id="ARBA00004141"/>
    </source>
</evidence>
<proteinExistence type="inferred from homology"/>
<sequence length="1308" mass="138866">MTLPGGNRNPPRARGKRGIGGSIGSAMGTTTRSGPGPTRLGLVAILVLSFCSTARAALLQPSYRSCLSSYSPIASGNGLLNITGVYAELVSAQEAAKIGLQQGTQGVLRVDLIGVTGEELVGYDNTTNKLATLFSTTTVGSISVYSSTSWLCNSVFPSNLTEPYYPFNTTYCPLPAGPFAINLTIPLYRSYGLTTLSTEVRIVDTSLSANTIACVDIDVTPYNRDGWYYELFLWLPVAIAVGFWATSWTARFTAGWIVGSGVAGYETKEGSATRIVAANKREARMRKWGTMIVSGLSGERLSVSGGLLRFVTPGLRDVMYHIQFCSILGMIAVNWPEFAYPIIARTAWADLVWNTTLVQGSASPVVAFPTNTTLPSDFAPMMTNSYYPLYLDSGAYNPVLDLHGASPGLASFATAVGLRPQDLFGTCLTIFLMLALGIIVLSVFLWTAHGVSEYLWSSDHVVRPGHKRHSYGSSPGASIGGNDISAASTPGLEIKVTPLPTVLDRPTGPSKLRRTWWRFRPKGEAGAFHAAALTLLALGTMYNVYVEDKQMFRVFPLCASLITGIVVGAGQASGIAQAVILVLVELVMLVVPAIWYPWGEGASMGAPHTFLGVIRVTSAVLVMILSPNLEMTSDASDWIAYAVLLLQAIAFIFFVLMLITKLVEGLIRLFGAVHFDESTHPLDGGLFAAIADLDCLNPLTGGKAAARKRRKRGSRQLQRNVSAAGSLTTQMMLDRHSQGVQRQASVAPTPFLTPYSHNSDSYFPGPYYSPPLGPPPFDRRSSDSRSDEPEHHNGNIMDAWRPPPSASGYVPPGVYAPAVGSPDREDANTPARSFSVVRGGRADLANPYAMAARSPPLSPVNPGAPLPPGGSAARPPPTIRVAGSPPGSGGPGAAHAGPSSPEASPSRGLRANTQGLVPPVLAIPTRRSLNDLKGSGGDSPSSQYSGSTEGKKKTRSRGIWFSSRTPGPAAGGESTEESDSDAERLRRKAKRRSGGGGGAGSRSRAGATSMLADDDEKDVAMDRDVESGRTKGRTMREPLPFEPVPPPGDVEDMDEDKPRGWRRTLGLTKKSGADPLGDAARDENKARKAALATESGALFAGVDAMPVDKKSFKVIRKGVTSGRDSGSSEATSPRDARGSTTSGRTAFDKDQSGDNPLEAAHDGCPGGAFAQQDLGCGSKYHPVDTGESQRSHKSRSDSRSPTRSELQGAPTERVLPSERVLASGLGLCIGPFLSEHEHGLARVGVDAAEWREESQFRIRRQSSGNYYDGYVWWTTALPGSGSNGLGVVAHLADLGRRGSDGVCERADE</sequence>
<evidence type="ECO:0000256" key="5">
    <source>
        <dbReference type="ARBA" id="ARBA00022989"/>
    </source>
</evidence>
<feature type="compositionally biased region" description="Basic and acidic residues" evidence="7">
    <location>
        <begin position="1181"/>
        <end position="1202"/>
    </location>
</feature>
<protein>
    <recommendedName>
        <fullName evidence="9">ML-like domain-containing protein</fullName>
    </recommendedName>
</protein>
<feature type="compositionally biased region" description="Basic and acidic residues" evidence="7">
    <location>
        <begin position="777"/>
        <end position="793"/>
    </location>
</feature>
<dbReference type="PANTHER" id="PTHR31145:SF6">
    <property type="entry name" value="INTEGRAL MEMBRANE PROTEIN (AFU_ORTHOLOGUE AFUA_7G01610)"/>
    <property type="match status" value="1"/>
</dbReference>
<evidence type="ECO:0000256" key="7">
    <source>
        <dbReference type="SAM" id="MobiDB-lite"/>
    </source>
</evidence>
<feature type="transmembrane region" description="Helical" evidence="8">
    <location>
        <begin position="552"/>
        <end position="569"/>
    </location>
</feature>
<dbReference type="GO" id="GO:0016020">
    <property type="term" value="C:membrane"/>
    <property type="evidence" value="ECO:0007669"/>
    <property type="project" value="UniProtKB-SubCell"/>
</dbReference>
<keyword evidence="6 8" id="KW-0472">Membrane</keyword>
<evidence type="ECO:0000313" key="11">
    <source>
        <dbReference type="Proteomes" id="UP000279259"/>
    </source>
</evidence>
<feature type="region of interest" description="Disordered" evidence="7">
    <location>
        <begin position="763"/>
        <end position="835"/>
    </location>
</feature>
<organism evidence="10 11">
    <name type="scientific">Saitozyma podzolica</name>
    <dbReference type="NCBI Taxonomy" id="1890683"/>
    <lineage>
        <taxon>Eukaryota</taxon>
        <taxon>Fungi</taxon>
        <taxon>Dikarya</taxon>
        <taxon>Basidiomycota</taxon>
        <taxon>Agaricomycotina</taxon>
        <taxon>Tremellomycetes</taxon>
        <taxon>Tremellales</taxon>
        <taxon>Trimorphomycetaceae</taxon>
        <taxon>Saitozyma</taxon>
    </lineage>
</organism>
<evidence type="ECO:0000256" key="2">
    <source>
        <dbReference type="ARBA" id="ARBA00010642"/>
    </source>
</evidence>
<dbReference type="GO" id="GO:0055085">
    <property type="term" value="P:transmembrane transport"/>
    <property type="evidence" value="ECO:0007669"/>
    <property type="project" value="TreeGrafter"/>
</dbReference>
<feature type="compositionally biased region" description="Pro residues" evidence="7">
    <location>
        <begin position="767"/>
        <end position="776"/>
    </location>
</feature>
<keyword evidence="5 8" id="KW-1133">Transmembrane helix</keyword>
<dbReference type="EMBL" id="RSCD01000027">
    <property type="protein sequence ID" value="RSH82219.1"/>
    <property type="molecule type" value="Genomic_DNA"/>
</dbReference>
<evidence type="ECO:0000313" key="10">
    <source>
        <dbReference type="EMBL" id="RSH82219.1"/>
    </source>
</evidence>
<comment type="similarity">
    <text evidence="2">Belongs to the transient receptor potential (TRP) ion channel family.</text>
</comment>
<dbReference type="Proteomes" id="UP000279259">
    <property type="component" value="Unassembled WGS sequence"/>
</dbReference>
<keyword evidence="11" id="KW-1185">Reference proteome</keyword>
<evidence type="ECO:0000256" key="3">
    <source>
        <dbReference type="ARBA" id="ARBA00022692"/>
    </source>
</evidence>
<dbReference type="SMART" id="SM01320">
    <property type="entry name" value="TRP_N"/>
    <property type="match status" value="1"/>
</dbReference>
<accession>A0A427XTR7</accession>
<feature type="region of interest" description="Disordered" evidence="7">
    <location>
        <begin position="853"/>
        <end position="1084"/>
    </location>
</feature>
<feature type="region of interest" description="Disordered" evidence="7">
    <location>
        <begin position="1119"/>
        <end position="1214"/>
    </location>
</feature>
<evidence type="ECO:0000256" key="8">
    <source>
        <dbReference type="SAM" id="Phobius"/>
    </source>
</evidence>
<dbReference type="InterPro" id="IPR032800">
    <property type="entry name" value="TRP_N"/>
</dbReference>
<feature type="compositionally biased region" description="Low complexity" evidence="7">
    <location>
        <begin position="893"/>
        <end position="906"/>
    </location>
</feature>
<dbReference type="InterPro" id="IPR010308">
    <property type="entry name" value="TRP_C"/>
</dbReference>
<comment type="subcellular location">
    <subcellularLocation>
        <location evidence="1">Membrane</location>
        <topology evidence="1">Multi-pass membrane protein</topology>
    </subcellularLocation>
</comment>
<dbReference type="PANTHER" id="PTHR31145">
    <property type="entry name" value="INTEGRAL MEMBRANE PROTEIN (AFU_ORTHOLOGUE AFUA_7G01610)"/>
    <property type="match status" value="1"/>
</dbReference>
<evidence type="ECO:0000256" key="4">
    <source>
        <dbReference type="ARBA" id="ARBA00022729"/>
    </source>
</evidence>